<evidence type="ECO:0000313" key="4">
    <source>
        <dbReference type="Proteomes" id="UP000076632"/>
    </source>
</evidence>
<dbReference type="Pfam" id="PF06825">
    <property type="entry name" value="HSBP1"/>
    <property type="match status" value="1"/>
</dbReference>
<dbReference type="Gene3D" id="1.20.5.430">
    <property type="match status" value="1"/>
</dbReference>
<dbReference type="InterPro" id="IPR009643">
    <property type="entry name" value="HS1-bd"/>
</dbReference>
<protein>
    <recommendedName>
        <fullName evidence="5">Heat shock factor binding protein 1</fullName>
    </recommendedName>
</protein>
<gene>
    <name evidence="3" type="ORF">L228DRAFT_264959</name>
</gene>
<dbReference type="Proteomes" id="UP000076632">
    <property type="component" value="Unassembled WGS sequence"/>
</dbReference>
<evidence type="ECO:0000313" key="3">
    <source>
        <dbReference type="EMBL" id="KZF26580.1"/>
    </source>
</evidence>
<dbReference type="InParanoid" id="A0A165JSX3"/>
<evidence type="ECO:0008006" key="5">
    <source>
        <dbReference type="Google" id="ProtNLM"/>
    </source>
</evidence>
<sequence>MSSPSQDKVTADGHLESDEIAGDGPAELAASVDELLNGLEKKFTSVSTEILAKIDEMSKRLDTIEATLQSGDSEEHSS</sequence>
<dbReference type="EMBL" id="KV407454">
    <property type="protein sequence ID" value="KZF26580.1"/>
    <property type="molecule type" value="Genomic_DNA"/>
</dbReference>
<comment type="similarity">
    <text evidence="1">Belongs to the HSBP1 family.</text>
</comment>
<dbReference type="STRING" id="1328760.A0A165JSX3"/>
<keyword evidence="4" id="KW-1185">Reference proteome</keyword>
<name>A0A165JSX3_XYLHT</name>
<proteinExistence type="inferred from homology"/>
<accession>A0A165JSX3</accession>
<evidence type="ECO:0000256" key="2">
    <source>
        <dbReference type="SAM" id="MobiDB-lite"/>
    </source>
</evidence>
<evidence type="ECO:0000256" key="1">
    <source>
        <dbReference type="ARBA" id="ARBA00006349"/>
    </source>
</evidence>
<dbReference type="RefSeq" id="XP_018192135.1">
    <property type="nucleotide sequence ID" value="XM_018334644.1"/>
</dbReference>
<reference evidence="3 4" key="1">
    <citation type="journal article" date="2016" name="Fungal Biol.">
        <title>The genome of Xylona heveae provides a window into fungal endophytism.</title>
        <authorList>
            <person name="Gazis R."/>
            <person name="Kuo A."/>
            <person name="Riley R."/>
            <person name="LaButti K."/>
            <person name="Lipzen A."/>
            <person name="Lin J."/>
            <person name="Amirebrahimi M."/>
            <person name="Hesse C.N."/>
            <person name="Spatafora J.W."/>
            <person name="Henrissat B."/>
            <person name="Hainaut M."/>
            <person name="Grigoriev I.V."/>
            <person name="Hibbett D.S."/>
        </authorList>
    </citation>
    <scope>NUCLEOTIDE SEQUENCE [LARGE SCALE GENOMIC DNA]</scope>
    <source>
        <strain evidence="3 4">TC161</strain>
    </source>
</reference>
<dbReference type="GeneID" id="28899781"/>
<organism evidence="3 4">
    <name type="scientific">Xylona heveae (strain CBS 132557 / TC161)</name>
    <dbReference type="NCBI Taxonomy" id="1328760"/>
    <lineage>
        <taxon>Eukaryota</taxon>
        <taxon>Fungi</taxon>
        <taxon>Dikarya</taxon>
        <taxon>Ascomycota</taxon>
        <taxon>Pezizomycotina</taxon>
        <taxon>Xylonomycetes</taxon>
        <taxon>Xylonales</taxon>
        <taxon>Xylonaceae</taxon>
        <taxon>Xylona</taxon>
    </lineage>
</organism>
<dbReference type="OrthoDB" id="4159489at2759"/>
<dbReference type="GO" id="GO:0003714">
    <property type="term" value="F:transcription corepressor activity"/>
    <property type="evidence" value="ECO:0007669"/>
    <property type="project" value="InterPro"/>
</dbReference>
<dbReference type="AlphaFoldDB" id="A0A165JSX3"/>
<feature type="region of interest" description="Disordered" evidence="2">
    <location>
        <begin position="1"/>
        <end position="24"/>
    </location>
</feature>